<name>A0A9X1NN27_9ACTN</name>
<evidence type="ECO:0000313" key="1">
    <source>
        <dbReference type="EMBL" id="MCD5317198.1"/>
    </source>
</evidence>
<comment type="caution">
    <text evidence="1">The sequence shown here is derived from an EMBL/GenBank/DDBJ whole genome shotgun (WGS) entry which is preliminary data.</text>
</comment>
<reference evidence="1" key="1">
    <citation type="submission" date="2021-11" db="EMBL/GenBank/DDBJ databases">
        <title>Streptomyces corallinus and Kineosporia corallina sp. nov., two new coral-derived marine actinobacteria.</title>
        <authorList>
            <person name="Buangrab K."/>
            <person name="Sutthacheep M."/>
            <person name="Yeemin T."/>
            <person name="Harunari E."/>
            <person name="Igarashi Y."/>
            <person name="Sripreechasak P."/>
            <person name="Kanchanasin P."/>
            <person name="Tanasupawat S."/>
            <person name="Phongsopitanun W."/>
        </authorList>
    </citation>
    <scope>NUCLEOTIDE SEQUENCE</scope>
    <source>
        <strain evidence="1">JCM 31032</strain>
    </source>
</reference>
<organism evidence="1 2">
    <name type="scientific">Kineosporia babensis</name>
    <dbReference type="NCBI Taxonomy" id="499548"/>
    <lineage>
        <taxon>Bacteria</taxon>
        <taxon>Bacillati</taxon>
        <taxon>Actinomycetota</taxon>
        <taxon>Actinomycetes</taxon>
        <taxon>Kineosporiales</taxon>
        <taxon>Kineosporiaceae</taxon>
        <taxon>Kineosporia</taxon>
    </lineage>
</organism>
<evidence type="ECO:0000313" key="2">
    <source>
        <dbReference type="Proteomes" id="UP001138997"/>
    </source>
</evidence>
<accession>A0A9X1NN27</accession>
<sequence>MGDERSGSGAGRSAAGFVLAHAGVRQRTLDEAMFDPRHARARFTRFRLQLFTGPGLRPVAVVTQAVGEGLSLTNGAERFAEAVWSRFFADDPQPPLWIQILLMGEGSRTRFTPVQFTVAGAHQLASPPRWCQSLSSEQLAQLVGGPVETGRGPYTLPQRPAEPVAVLEPAWVLALPRPDSDADRACNSRTVSTRQALLRQVWPRRGPGACTRPATCWYHGGDWHLVSGTALRLLAAARAENIAREDILHVVLERGRELVTGWEMEALESLLIEPIHPQREDGTFVNGRHRTRVMLETGVRRTLIE</sequence>
<dbReference type="AlphaFoldDB" id="A0A9X1NN27"/>
<gene>
    <name evidence="1" type="ORF">LR394_40540</name>
</gene>
<dbReference type="RefSeq" id="WP_231450048.1">
    <property type="nucleotide sequence ID" value="NZ_JAJOMB010000048.1"/>
</dbReference>
<dbReference type="EMBL" id="JAJOMB010000048">
    <property type="protein sequence ID" value="MCD5317198.1"/>
    <property type="molecule type" value="Genomic_DNA"/>
</dbReference>
<keyword evidence="2" id="KW-1185">Reference proteome</keyword>
<dbReference type="Proteomes" id="UP001138997">
    <property type="component" value="Unassembled WGS sequence"/>
</dbReference>
<protein>
    <submittedName>
        <fullName evidence="1">Uncharacterized protein</fullName>
    </submittedName>
</protein>
<proteinExistence type="predicted"/>